<reference evidence="2" key="2">
    <citation type="submission" date="2020-05" db="UniProtKB">
        <authorList>
            <consortium name="EnsemblMetazoa"/>
        </authorList>
    </citation>
    <scope>IDENTIFICATION</scope>
</reference>
<dbReference type="VEuPathDB" id="VectorBase:ASIC004769"/>
<proteinExistence type="predicted"/>
<dbReference type="EMBL" id="KE524847">
    <property type="protein sequence ID" value="KFB37539.1"/>
    <property type="molecule type" value="Genomic_DNA"/>
</dbReference>
<sequence length="156" mass="17192">MDSTTVGIPCQVVDLNNNCQCSTVEMATYREPTVVELIAPTKLFPTVVAQAKQVSESTAVLTHGKLRRIGAQNSLSKRLGSKWHPYRLATSPMKSKAHFAQSNLQNLNQIRLDSVVELVACKEGDCSNTTSTSKEDRDVILLFRNKVECIPSEQAN</sequence>
<accession>A0A084VHU5</accession>
<dbReference type="AlphaFoldDB" id="A0A084VHU5"/>
<evidence type="ECO:0000313" key="3">
    <source>
        <dbReference type="Proteomes" id="UP000030765"/>
    </source>
</evidence>
<dbReference type="EnsemblMetazoa" id="ASIC004769-RA">
    <property type="protein sequence ID" value="ASIC004769-PA"/>
    <property type="gene ID" value="ASIC004769"/>
</dbReference>
<keyword evidence="3" id="KW-1185">Reference proteome</keyword>
<protein>
    <submittedName>
        <fullName evidence="1 2">Uncharacterized protein</fullName>
    </submittedName>
</protein>
<reference evidence="1 3" key="1">
    <citation type="journal article" date="2014" name="BMC Genomics">
        <title>Genome sequence of Anopheles sinensis provides insight into genetics basis of mosquito competence for malaria parasites.</title>
        <authorList>
            <person name="Zhou D."/>
            <person name="Zhang D."/>
            <person name="Ding G."/>
            <person name="Shi L."/>
            <person name="Hou Q."/>
            <person name="Ye Y."/>
            <person name="Xu Y."/>
            <person name="Zhou H."/>
            <person name="Xiong C."/>
            <person name="Li S."/>
            <person name="Yu J."/>
            <person name="Hong S."/>
            <person name="Yu X."/>
            <person name="Zou P."/>
            <person name="Chen C."/>
            <person name="Chang X."/>
            <person name="Wang W."/>
            <person name="Lv Y."/>
            <person name="Sun Y."/>
            <person name="Ma L."/>
            <person name="Shen B."/>
            <person name="Zhu C."/>
        </authorList>
    </citation>
    <scope>NUCLEOTIDE SEQUENCE [LARGE SCALE GENOMIC DNA]</scope>
</reference>
<gene>
    <name evidence="1" type="ORF">ZHAS_00004769</name>
</gene>
<evidence type="ECO:0000313" key="2">
    <source>
        <dbReference type="EnsemblMetazoa" id="ASIC004769-PA"/>
    </source>
</evidence>
<organism evidence="1">
    <name type="scientific">Anopheles sinensis</name>
    <name type="common">Mosquito</name>
    <dbReference type="NCBI Taxonomy" id="74873"/>
    <lineage>
        <taxon>Eukaryota</taxon>
        <taxon>Metazoa</taxon>
        <taxon>Ecdysozoa</taxon>
        <taxon>Arthropoda</taxon>
        <taxon>Hexapoda</taxon>
        <taxon>Insecta</taxon>
        <taxon>Pterygota</taxon>
        <taxon>Neoptera</taxon>
        <taxon>Endopterygota</taxon>
        <taxon>Diptera</taxon>
        <taxon>Nematocera</taxon>
        <taxon>Culicoidea</taxon>
        <taxon>Culicidae</taxon>
        <taxon>Anophelinae</taxon>
        <taxon>Anopheles</taxon>
    </lineage>
</organism>
<dbReference type="EMBL" id="ATLV01013235">
    <property type="status" value="NOT_ANNOTATED_CDS"/>
    <property type="molecule type" value="Genomic_DNA"/>
</dbReference>
<name>A0A084VHU5_ANOSI</name>
<dbReference type="Proteomes" id="UP000030765">
    <property type="component" value="Unassembled WGS sequence"/>
</dbReference>
<evidence type="ECO:0000313" key="1">
    <source>
        <dbReference type="EMBL" id="KFB37539.1"/>
    </source>
</evidence>